<keyword evidence="1 2" id="KW-0732">Signal</keyword>
<protein>
    <submittedName>
        <fullName evidence="4">Transporter substrate-binding domain-containing protein</fullName>
    </submittedName>
</protein>
<feature type="signal peptide" evidence="2">
    <location>
        <begin position="1"/>
        <end position="35"/>
    </location>
</feature>
<organism evidence="4 5">
    <name type="scientific">Actinoallomurus acaciae</name>
    <dbReference type="NCBI Taxonomy" id="502577"/>
    <lineage>
        <taxon>Bacteria</taxon>
        <taxon>Bacillati</taxon>
        <taxon>Actinomycetota</taxon>
        <taxon>Actinomycetes</taxon>
        <taxon>Streptosporangiales</taxon>
        <taxon>Thermomonosporaceae</taxon>
        <taxon>Actinoallomurus</taxon>
    </lineage>
</organism>
<dbReference type="SMART" id="SM00062">
    <property type="entry name" value="PBPb"/>
    <property type="match status" value="1"/>
</dbReference>
<evidence type="ECO:0000259" key="3">
    <source>
        <dbReference type="SMART" id="SM00062"/>
    </source>
</evidence>
<sequence>MKRPTFRGSHVRRTSGVTALVLALLAPLAGCGSSAAGDGADAGPTVSKVDAIAALIPESLRSRGVLRVAVPDGSPPLASVDDSGAVVGMDPSLARALGGLMGLKVKLTAGSFDSQVPGLQSGKFDLAMGEYYVTADRLKSADFVSDWRDYSSFATRSADGWKPAGGQDLCGKKIGVMKGSAEEASVTTFNRKCSTPMTISSFPDQSASFLALNSSRIDAVVTGRGQLETAASTTKGFKISGEFGGGPCATAVARNGDSAKMLKAVQAGYAELIKSGTYLQILKKWNSDYGALDKPQIYTADSTPPKYS</sequence>
<evidence type="ECO:0000313" key="5">
    <source>
        <dbReference type="Proteomes" id="UP001589627"/>
    </source>
</evidence>
<dbReference type="Gene3D" id="3.40.190.10">
    <property type="entry name" value="Periplasmic binding protein-like II"/>
    <property type="match status" value="2"/>
</dbReference>
<name>A0ABV5YBB5_9ACTN</name>
<evidence type="ECO:0000313" key="4">
    <source>
        <dbReference type="EMBL" id="MFB9832314.1"/>
    </source>
</evidence>
<dbReference type="RefSeq" id="WP_378197955.1">
    <property type="nucleotide sequence ID" value="NZ_JBHLZP010000045.1"/>
</dbReference>
<feature type="domain" description="Solute-binding protein family 3/N-terminal" evidence="3">
    <location>
        <begin position="65"/>
        <end position="288"/>
    </location>
</feature>
<evidence type="ECO:0000256" key="2">
    <source>
        <dbReference type="SAM" id="SignalP"/>
    </source>
</evidence>
<keyword evidence="5" id="KW-1185">Reference proteome</keyword>
<gene>
    <name evidence="4" type="ORF">ACFFNX_08960</name>
</gene>
<dbReference type="PANTHER" id="PTHR35936:SF17">
    <property type="entry name" value="ARGININE-BINDING EXTRACELLULAR PROTEIN ARTP"/>
    <property type="match status" value="1"/>
</dbReference>
<dbReference type="Proteomes" id="UP001589627">
    <property type="component" value="Unassembled WGS sequence"/>
</dbReference>
<dbReference type="SUPFAM" id="SSF53850">
    <property type="entry name" value="Periplasmic binding protein-like II"/>
    <property type="match status" value="1"/>
</dbReference>
<dbReference type="Pfam" id="PF00497">
    <property type="entry name" value="SBP_bac_3"/>
    <property type="match status" value="1"/>
</dbReference>
<dbReference type="EMBL" id="JBHLZP010000045">
    <property type="protein sequence ID" value="MFB9832314.1"/>
    <property type="molecule type" value="Genomic_DNA"/>
</dbReference>
<accession>A0ABV5YBB5</accession>
<feature type="chain" id="PRO_5045140307" evidence="2">
    <location>
        <begin position="36"/>
        <end position="308"/>
    </location>
</feature>
<proteinExistence type="predicted"/>
<dbReference type="PANTHER" id="PTHR35936">
    <property type="entry name" value="MEMBRANE-BOUND LYTIC MUREIN TRANSGLYCOSYLASE F"/>
    <property type="match status" value="1"/>
</dbReference>
<dbReference type="InterPro" id="IPR001638">
    <property type="entry name" value="Solute-binding_3/MltF_N"/>
</dbReference>
<comment type="caution">
    <text evidence="4">The sequence shown here is derived from an EMBL/GenBank/DDBJ whole genome shotgun (WGS) entry which is preliminary data.</text>
</comment>
<evidence type="ECO:0000256" key="1">
    <source>
        <dbReference type="ARBA" id="ARBA00022729"/>
    </source>
</evidence>
<reference evidence="4 5" key="1">
    <citation type="submission" date="2024-09" db="EMBL/GenBank/DDBJ databases">
        <authorList>
            <person name="Sun Q."/>
            <person name="Mori K."/>
        </authorList>
    </citation>
    <scope>NUCLEOTIDE SEQUENCE [LARGE SCALE GENOMIC DNA]</scope>
    <source>
        <strain evidence="4 5">TBRC 0563</strain>
    </source>
</reference>